<organism evidence="19 20">
    <name type="scientific">Lepraria neglecta</name>
    <dbReference type="NCBI Taxonomy" id="209136"/>
    <lineage>
        <taxon>Eukaryota</taxon>
        <taxon>Fungi</taxon>
        <taxon>Dikarya</taxon>
        <taxon>Ascomycota</taxon>
        <taxon>Pezizomycotina</taxon>
        <taxon>Lecanoromycetes</taxon>
        <taxon>OSLEUM clade</taxon>
        <taxon>Lecanoromycetidae</taxon>
        <taxon>Lecanorales</taxon>
        <taxon>Lecanorineae</taxon>
        <taxon>Stereocaulaceae</taxon>
        <taxon>Lepraria</taxon>
    </lineage>
</organism>
<dbReference type="NCBIfam" id="TIGR03462">
    <property type="entry name" value="CarR_dom_SF"/>
    <property type="match status" value="1"/>
</dbReference>
<comment type="subcellular location">
    <subcellularLocation>
        <location evidence="1">Membrane</location>
        <topology evidence="1">Multi-pass membrane protein</topology>
    </subcellularLocation>
</comment>
<comment type="pathway">
    <text evidence="3">Carotenoid biosynthesis; phytoene biosynthesis; all-trans-phytoene from geranylgeranyl diphosphate: step 1/1.</text>
</comment>
<feature type="compositionally biased region" description="Polar residues" evidence="17">
    <location>
        <begin position="530"/>
        <end position="548"/>
    </location>
</feature>
<dbReference type="SFLD" id="SFLDG01212">
    <property type="entry name" value="Phytoene_synthase_like"/>
    <property type="match status" value="1"/>
</dbReference>
<dbReference type="Pfam" id="PF25545">
    <property type="entry name" value="DUF7924"/>
    <property type="match status" value="1"/>
</dbReference>
<keyword evidence="14" id="KW-0511">Multifunctional enzyme</keyword>
<feature type="region of interest" description="Disordered" evidence="17">
    <location>
        <begin position="483"/>
        <end position="548"/>
    </location>
</feature>
<evidence type="ECO:0000313" key="19">
    <source>
        <dbReference type="EMBL" id="KAK3174239.1"/>
    </source>
</evidence>
<accession>A0AAE0DLE9</accession>
<protein>
    <recommendedName>
        <fullName evidence="7">Bifunctional lycopene cyclase/phytoene synthase</fullName>
        <ecNumber evidence="6">5.5.1.19</ecNumber>
    </recommendedName>
</protein>
<comment type="pathway">
    <text evidence="2">Carotenoid biosynthesis; beta-carotene biosynthesis.</text>
</comment>
<feature type="compositionally biased region" description="Polar residues" evidence="17">
    <location>
        <begin position="955"/>
        <end position="968"/>
    </location>
</feature>
<feature type="compositionally biased region" description="Basic and acidic residues" evidence="17">
    <location>
        <begin position="509"/>
        <end position="529"/>
    </location>
</feature>
<evidence type="ECO:0000256" key="17">
    <source>
        <dbReference type="SAM" id="MobiDB-lite"/>
    </source>
</evidence>
<dbReference type="Proteomes" id="UP001276659">
    <property type="component" value="Unassembled WGS sequence"/>
</dbReference>
<dbReference type="PANTHER" id="PTHR42470">
    <property type="entry name" value="VAST DOMAIN-CONTAINING PROTEIN"/>
    <property type="match status" value="1"/>
</dbReference>
<dbReference type="PROSITE" id="PS01045">
    <property type="entry name" value="SQUALEN_PHYTOEN_SYN_2"/>
    <property type="match status" value="1"/>
</dbReference>
<reference evidence="19" key="1">
    <citation type="submission" date="2022-11" db="EMBL/GenBank/DDBJ databases">
        <title>Chromosomal genome sequence assembly and mating type (MAT) locus characterization of the leprose asexual lichenized fungus Lepraria neglecta (Nyl.) Erichsen.</title>
        <authorList>
            <person name="Allen J.L."/>
            <person name="Pfeffer B."/>
        </authorList>
    </citation>
    <scope>NUCLEOTIDE SEQUENCE</scope>
    <source>
        <strain evidence="19">Allen 5258</strain>
    </source>
</reference>
<feature type="compositionally biased region" description="Polar residues" evidence="17">
    <location>
        <begin position="935"/>
        <end position="947"/>
    </location>
</feature>
<dbReference type="InterPro" id="IPR057684">
    <property type="entry name" value="DUF7924"/>
</dbReference>
<dbReference type="GO" id="GO:0016020">
    <property type="term" value="C:membrane"/>
    <property type="evidence" value="ECO:0007669"/>
    <property type="project" value="UniProtKB-SubCell"/>
</dbReference>
<dbReference type="InterPro" id="IPR044843">
    <property type="entry name" value="Trans_IPPS_bact-type"/>
</dbReference>
<evidence type="ECO:0000256" key="12">
    <source>
        <dbReference type="ARBA" id="ARBA00023136"/>
    </source>
</evidence>
<proteinExistence type="inferred from homology"/>
<feature type="region of interest" description="Disordered" evidence="17">
    <location>
        <begin position="928"/>
        <end position="973"/>
    </location>
</feature>
<dbReference type="CDD" id="cd00683">
    <property type="entry name" value="Trans_IPPS_HH"/>
    <property type="match status" value="1"/>
</dbReference>
<keyword evidence="8" id="KW-0808">Transferase</keyword>
<evidence type="ECO:0000256" key="8">
    <source>
        <dbReference type="ARBA" id="ARBA00022679"/>
    </source>
</evidence>
<dbReference type="GO" id="GO:0016872">
    <property type="term" value="F:intramolecular lyase activity"/>
    <property type="evidence" value="ECO:0007669"/>
    <property type="project" value="InterPro"/>
</dbReference>
<evidence type="ECO:0000313" key="20">
    <source>
        <dbReference type="Proteomes" id="UP001276659"/>
    </source>
</evidence>
<dbReference type="AlphaFoldDB" id="A0AAE0DLE9"/>
<evidence type="ECO:0000256" key="3">
    <source>
        <dbReference type="ARBA" id="ARBA00005172"/>
    </source>
</evidence>
<evidence type="ECO:0000256" key="15">
    <source>
        <dbReference type="ARBA" id="ARBA00029313"/>
    </source>
</evidence>
<keyword evidence="10" id="KW-0125">Carotenoid biosynthesis</keyword>
<evidence type="ECO:0000256" key="13">
    <source>
        <dbReference type="ARBA" id="ARBA00023235"/>
    </source>
</evidence>
<evidence type="ECO:0000256" key="5">
    <source>
        <dbReference type="ARBA" id="ARBA00008406"/>
    </source>
</evidence>
<dbReference type="Pfam" id="PF00494">
    <property type="entry name" value="SQS_PSY"/>
    <property type="match status" value="1"/>
</dbReference>
<dbReference type="SUPFAM" id="SSF48576">
    <property type="entry name" value="Terpenoid synthases"/>
    <property type="match status" value="1"/>
</dbReference>
<dbReference type="Gene3D" id="1.10.600.10">
    <property type="entry name" value="Farnesyl Diphosphate Synthase"/>
    <property type="match status" value="1"/>
</dbReference>
<evidence type="ECO:0000256" key="11">
    <source>
        <dbReference type="ARBA" id="ARBA00022989"/>
    </source>
</evidence>
<feature type="region of interest" description="Disordered" evidence="17">
    <location>
        <begin position="435"/>
        <end position="459"/>
    </location>
</feature>
<evidence type="ECO:0000256" key="16">
    <source>
        <dbReference type="ARBA" id="ARBA00029335"/>
    </source>
</evidence>
<dbReference type="EC" id="5.5.1.19" evidence="6"/>
<keyword evidence="9" id="KW-0812">Transmembrane</keyword>
<dbReference type="GO" id="GO:0016117">
    <property type="term" value="P:carotenoid biosynthetic process"/>
    <property type="evidence" value="ECO:0007669"/>
    <property type="project" value="UniProtKB-KW"/>
</dbReference>
<dbReference type="SFLD" id="SFLDG01018">
    <property type="entry name" value="Squalene/Phytoene_Synthase_Lik"/>
    <property type="match status" value="1"/>
</dbReference>
<dbReference type="GO" id="GO:0051996">
    <property type="term" value="F:squalene synthase [NAD(P)H] activity"/>
    <property type="evidence" value="ECO:0007669"/>
    <property type="project" value="InterPro"/>
</dbReference>
<evidence type="ECO:0000256" key="2">
    <source>
        <dbReference type="ARBA" id="ARBA00005089"/>
    </source>
</evidence>
<dbReference type="InterPro" id="IPR019845">
    <property type="entry name" value="Squalene/phytoene_synthase_CS"/>
</dbReference>
<comment type="similarity">
    <text evidence="5">In the C-terminal section; belongs to the phytoene/squalene synthase family.</text>
</comment>
<sequence>MELPLSNTLIPIALPTAYLWIVDTLALKRGTWVIESGTKLGWHLWDGLEIEEAVFFLVTNVLIVFGLIAFDNAYAILQTFPTLFPTVPLLPSPKLLVRALLVPASAYDDYRIEGLQQALARLRAKSRSFYLASGVFQARLRIDLVLLYSFCRVADDLVDDAGSVEEARHWIIKLNQYLDISYGKDSEVNHTALDQFIASTFPPFAQATLTFLPTAYLSPQPLYDLLKGFETDLLFGSSNPYPIKDQPTLQLYGARVAGTVAEACLELVFHHTRAFVAENQRKRIAQAGGHMGIALQYVNIARDISVDASNGRVYLPTDWLKEEGLTPEGIIKDPTSSKAEFLRQRLLDSAMEIYHEAKGAIEELPLEARGPMRVAVESYVEIGRVLREPGYKLKAGRATVPKLRRLTVAWKALNQNARSDPLPIIRLDIARGQTKSGIKNRNRPQGIKKQQAGRKSTRLEAIQCRKQSISKSSFVREIQILPSSPHTSNIPVGKKVLHKPSKPYQKQKPGHEAGHSSLQDRDWPPERLRTSPSSCTAEERAASSTSEKNVNPLEYWTRTKRWPKEYFKQDSQVREDLKQDSWLEEQMEQSSIPDVQYVEINGIRYPRPIKKVPSLHWKKSDTGLTGSSDQKKSAQYRDTRYNALLEAKGSWMEKSHLGITDASKSLCRRLLESEQDVPKDSLFRDDLFDRTCQNIQDRNEAMIIQDITRLIVPSAKNLAIYGARHLDHLIESVNEAWTSSIPVEGPRPQPDYSVGFKRSAFTDKQLNRLDPLIGSVFDTSLFVATYRMYFPFLTCEVKCGAAALDIADRQNAHSMTLAVRGVVELFRLVKREKELHQEILAFSISHDSGTVRIYGHYPVFDGNKTTFYRHPIRRFDFTELEGKEKWTAYKFTKNVYDIWMPIHLKRIYSVVDELPPDIDFGIPQSASFPQELESQRPQPSNAESTSMLREDDSHVASQDVTPTTSLSQEAERHQDEYEVCVERRLYSDLVKDLLPLDSLFEDDTANLQTYPTIDYTRLIHANVSFTPGRDESEVVRIPSDPNSPYVYKGISLASVLTDGDMIEERKAMCYNEIRTVLAMPRHPNIKQLAGFFVTTTR</sequence>
<keyword evidence="20" id="KW-1185">Reference proteome</keyword>
<evidence type="ECO:0000256" key="9">
    <source>
        <dbReference type="ARBA" id="ARBA00022692"/>
    </source>
</evidence>
<evidence type="ECO:0000256" key="6">
    <source>
        <dbReference type="ARBA" id="ARBA00012242"/>
    </source>
</evidence>
<comment type="catalytic activity">
    <reaction evidence="15">
        <text>gamma-carotene = all-trans-beta-carotene</text>
        <dbReference type="Rhea" id="RHEA:32239"/>
        <dbReference type="ChEBI" id="CHEBI:17579"/>
        <dbReference type="ChEBI" id="CHEBI:27740"/>
        <dbReference type="EC" id="5.5.1.19"/>
    </reaction>
</comment>
<name>A0AAE0DLE9_9LECA</name>
<keyword evidence="13" id="KW-0413">Isomerase</keyword>
<comment type="caution">
    <text evidence="19">The sequence shown here is derived from an EMBL/GenBank/DDBJ whole genome shotgun (WGS) entry which is preliminary data.</text>
</comment>
<evidence type="ECO:0000256" key="7">
    <source>
        <dbReference type="ARBA" id="ARBA00018909"/>
    </source>
</evidence>
<evidence type="ECO:0000259" key="18">
    <source>
        <dbReference type="Pfam" id="PF25545"/>
    </source>
</evidence>
<gene>
    <name evidence="19" type="ORF">OEA41_001483</name>
</gene>
<dbReference type="GO" id="GO:0004311">
    <property type="term" value="F:geranylgeranyl diphosphate synthase activity"/>
    <property type="evidence" value="ECO:0007669"/>
    <property type="project" value="InterPro"/>
</dbReference>
<dbReference type="GO" id="GO:0045436">
    <property type="term" value="F:lycopene beta cyclase activity"/>
    <property type="evidence" value="ECO:0007669"/>
    <property type="project" value="UniProtKB-ARBA"/>
</dbReference>
<dbReference type="InterPro" id="IPR017825">
    <property type="entry name" value="Lycopene_cyclase_dom"/>
</dbReference>
<dbReference type="EMBL" id="JASNWA010000006">
    <property type="protein sequence ID" value="KAK3174239.1"/>
    <property type="molecule type" value="Genomic_DNA"/>
</dbReference>
<dbReference type="InterPro" id="IPR002060">
    <property type="entry name" value="Squ/phyt_synthse"/>
</dbReference>
<dbReference type="InterPro" id="IPR033904">
    <property type="entry name" value="Trans_IPPS_HH"/>
</dbReference>
<evidence type="ECO:0000256" key="14">
    <source>
        <dbReference type="ARBA" id="ARBA00023268"/>
    </source>
</evidence>
<evidence type="ECO:0000256" key="1">
    <source>
        <dbReference type="ARBA" id="ARBA00004141"/>
    </source>
</evidence>
<evidence type="ECO:0000256" key="10">
    <source>
        <dbReference type="ARBA" id="ARBA00022746"/>
    </source>
</evidence>
<dbReference type="PANTHER" id="PTHR42470:SF2">
    <property type="match status" value="1"/>
</dbReference>
<keyword evidence="11" id="KW-1133">Transmembrane helix</keyword>
<evidence type="ECO:0000256" key="4">
    <source>
        <dbReference type="ARBA" id="ARBA00008247"/>
    </source>
</evidence>
<dbReference type="InterPro" id="IPR008949">
    <property type="entry name" value="Isoprenoid_synthase_dom_sf"/>
</dbReference>
<keyword evidence="12" id="KW-0472">Membrane</keyword>
<dbReference type="SFLD" id="SFLDS00005">
    <property type="entry name" value="Isoprenoid_Synthase_Type_I"/>
    <property type="match status" value="1"/>
</dbReference>
<feature type="domain" description="DUF7924" evidence="18">
    <location>
        <begin position="688"/>
        <end position="910"/>
    </location>
</feature>
<comment type="similarity">
    <text evidence="4">In the N-terminal section; belongs to the lycopene beta-cyclase family.</text>
</comment>
<comment type="catalytic activity">
    <reaction evidence="16">
        <text>all-trans-lycopene = gamma-carotene</text>
        <dbReference type="Rhea" id="RHEA:32219"/>
        <dbReference type="ChEBI" id="CHEBI:15948"/>
        <dbReference type="ChEBI" id="CHEBI:27740"/>
        <dbReference type="EC" id="5.5.1.19"/>
    </reaction>
</comment>